<name>A0A7X4KN29_9BURK</name>
<sequence length="203" mass="22009">MVKVYEMNGITPVVHPTAYVHPSAVLIGDVIVGPRCYVGPHASMRGDFGRLILEEGSNLQDGCIMHGFPGEDTVVEVDGHIGHGAVLHGCRIGRNALVGMNSVIMDNAVIGAESIVAAMSFVKANMVVPPRSMVVGTPARIIRQVSDNEISWKTSGTAQYQELSVRSLATMRETVALTEVEPDRQRMQWESSLPLHQHKNATE</sequence>
<organism evidence="1 2">
    <name type="scientific">Pseudoduganella aquatica</name>
    <dbReference type="NCBI Taxonomy" id="2660641"/>
    <lineage>
        <taxon>Bacteria</taxon>
        <taxon>Pseudomonadati</taxon>
        <taxon>Pseudomonadota</taxon>
        <taxon>Betaproteobacteria</taxon>
        <taxon>Burkholderiales</taxon>
        <taxon>Oxalobacteraceae</taxon>
        <taxon>Telluria group</taxon>
        <taxon>Pseudoduganella</taxon>
    </lineage>
</organism>
<proteinExistence type="predicted"/>
<reference evidence="1 2" key="1">
    <citation type="submission" date="2019-12" db="EMBL/GenBank/DDBJ databases">
        <title>Novel species isolated from a subtropical stream in China.</title>
        <authorList>
            <person name="Lu H."/>
        </authorList>
    </citation>
    <scope>NUCLEOTIDE SEQUENCE [LARGE SCALE GENOMIC DNA]</scope>
    <source>
        <strain evidence="1 2">FT127W</strain>
    </source>
</reference>
<dbReference type="CDD" id="cd04745">
    <property type="entry name" value="LbH_paaY_like"/>
    <property type="match status" value="1"/>
</dbReference>
<keyword evidence="2" id="KW-1185">Reference proteome</keyword>
<dbReference type="InterPro" id="IPR050484">
    <property type="entry name" value="Transf_Hexapept/Carb_Anhydrase"/>
</dbReference>
<dbReference type="Gene3D" id="2.160.10.10">
    <property type="entry name" value="Hexapeptide repeat proteins"/>
    <property type="match status" value="1"/>
</dbReference>
<accession>A0A7X4KN29</accession>
<comment type="caution">
    <text evidence="1">The sequence shown here is derived from an EMBL/GenBank/DDBJ whole genome shotgun (WGS) entry which is preliminary data.</text>
</comment>
<evidence type="ECO:0000313" key="1">
    <source>
        <dbReference type="EMBL" id="MYN08470.1"/>
    </source>
</evidence>
<dbReference type="PANTHER" id="PTHR13061">
    <property type="entry name" value="DYNACTIN SUBUNIT P25"/>
    <property type="match status" value="1"/>
</dbReference>
<dbReference type="EMBL" id="WWCU01000014">
    <property type="protein sequence ID" value="MYN08470.1"/>
    <property type="molecule type" value="Genomic_DNA"/>
</dbReference>
<dbReference type="AlphaFoldDB" id="A0A7X4KN29"/>
<dbReference type="Proteomes" id="UP000450676">
    <property type="component" value="Unassembled WGS sequence"/>
</dbReference>
<gene>
    <name evidence="1" type="ORF">GTP77_14105</name>
</gene>
<dbReference type="Pfam" id="PF00132">
    <property type="entry name" value="Hexapep"/>
    <property type="match status" value="1"/>
</dbReference>
<dbReference type="InterPro" id="IPR011004">
    <property type="entry name" value="Trimer_LpxA-like_sf"/>
</dbReference>
<evidence type="ECO:0000313" key="2">
    <source>
        <dbReference type="Proteomes" id="UP000450676"/>
    </source>
</evidence>
<dbReference type="RefSeq" id="WP_161072793.1">
    <property type="nucleotide sequence ID" value="NZ_CP086370.1"/>
</dbReference>
<dbReference type="PANTHER" id="PTHR13061:SF29">
    <property type="entry name" value="GAMMA CARBONIC ANHYDRASE-LIKE 1, MITOCHONDRIAL-RELATED"/>
    <property type="match status" value="1"/>
</dbReference>
<protein>
    <submittedName>
        <fullName evidence="1">Phenylacetic acid degradation protein PaaY</fullName>
    </submittedName>
</protein>
<dbReference type="InterPro" id="IPR001451">
    <property type="entry name" value="Hexapep"/>
</dbReference>
<dbReference type="SUPFAM" id="SSF51161">
    <property type="entry name" value="Trimeric LpxA-like enzymes"/>
    <property type="match status" value="1"/>
</dbReference>